<feature type="transmembrane region" description="Helical" evidence="1">
    <location>
        <begin position="12"/>
        <end position="29"/>
    </location>
</feature>
<protein>
    <submittedName>
        <fullName evidence="3">Secreted protein</fullName>
    </submittedName>
</protein>
<keyword evidence="1" id="KW-1133">Transmembrane helix</keyword>
<keyword evidence="1" id="KW-0472">Membrane</keyword>
<reference evidence="3" key="1">
    <citation type="submission" date="2022-11" db="UniProtKB">
        <authorList>
            <consortium name="WormBaseParasite"/>
        </authorList>
    </citation>
    <scope>IDENTIFICATION</scope>
</reference>
<dbReference type="AlphaFoldDB" id="A0A915E3F5"/>
<organism evidence="2 3">
    <name type="scientific">Ditylenchus dipsaci</name>
    <dbReference type="NCBI Taxonomy" id="166011"/>
    <lineage>
        <taxon>Eukaryota</taxon>
        <taxon>Metazoa</taxon>
        <taxon>Ecdysozoa</taxon>
        <taxon>Nematoda</taxon>
        <taxon>Chromadorea</taxon>
        <taxon>Rhabditida</taxon>
        <taxon>Tylenchina</taxon>
        <taxon>Tylenchomorpha</taxon>
        <taxon>Sphaerularioidea</taxon>
        <taxon>Anguinidae</taxon>
        <taxon>Anguininae</taxon>
        <taxon>Ditylenchus</taxon>
    </lineage>
</organism>
<dbReference type="Proteomes" id="UP000887574">
    <property type="component" value="Unplaced"/>
</dbReference>
<keyword evidence="1" id="KW-0812">Transmembrane</keyword>
<keyword evidence="2" id="KW-1185">Reference proteome</keyword>
<accession>A0A915E3F5</accession>
<proteinExistence type="predicted"/>
<evidence type="ECO:0000313" key="3">
    <source>
        <dbReference type="WBParaSite" id="jg26296"/>
    </source>
</evidence>
<evidence type="ECO:0000313" key="2">
    <source>
        <dbReference type="Proteomes" id="UP000887574"/>
    </source>
</evidence>
<sequence length="79" mass="9308">MVVTQPSAQRIAVLAYLTRTIFIILYCLPPKSTLRSLRRWNFYLNKLPLLRNGRRNFRTVKKMDRNRRTASCLASVLLL</sequence>
<evidence type="ECO:0000256" key="1">
    <source>
        <dbReference type="SAM" id="Phobius"/>
    </source>
</evidence>
<name>A0A915E3F5_9BILA</name>
<dbReference type="WBParaSite" id="jg26296">
    <property type="protein sequence ID" value="jg26296"/>
    <property type="gene ID" value="jg26296"/>
</dbReference>